<dbReference type="GeneID" id="99986928"/>
<organism evidence="2 3">
    <name type="scientific">Roseivirga pacifica</name>
    <dbReference type="NCBI Taxonomy" id="1267423"/>
    <lineage>
        <taxon>Bacteria</taxon>
        <taxon>Pseudomonadati</taxon>
        <taxon>Bacteroidota</taxon>
        <taxon>Cytophagia</taxon>
        <taxon>Cytophagales</taxon>
        <taxon>Roseivirgaceae</taxon>
        <taxon>Roseivirga</taxon>
    </lineage>
</organism>
<proteinExistence type="predicted"/>
<feature type="signal peptide" evidence="1">
    <location>
        <begin position="1"/>
        <end position="21"/>
    </location>
</feature>
<dbReference type="PROSITE" id="PS51257">
    <property type="entry name" value="PROKAR_LIPOPROTEIN"/>
    <property type="match status" value="1"/>
</dbReference>
<dbReference type="AlphaFoldDB" id="A0A1I0QCW8"/>
<keyword evidence="3" id="KW-1185">Reference proteome</keyword>
<evidence type="ECO:0008006" key="4">
    <source>
        <dbReference type="Google" id="ProtNLM"/>
    </source>
</evidence>
<keyword evidence="1" id="KW-0732">Signal</keyword>
<accession>A0A1I0QCW8</accession>
<dbReference type="RefSeq" id="WP_090258651.1">
    <property type="nucleotide sequence ID" value="NZ_FOIR01000002.1"/>
</dbReference>
<dbReference type="Proteomes" id="UP000199437">
    <property type="component" value="Unassembled WGS sequence"/>
</dbReference>
<sequence>MRQLLYLTLALAILFTGCSKHQYFTFSSDLPKTSNDLYYYESDSLKIEYNFTSSSSIEVTVHNKSDNPILINWEKSSIIFNNESLAMANGDLNFKGSGSSLELFEDVTYSDFHGTIKGGKNQTFLPPQAFVANTFNKVPLGYQKRLKREMDFEKMYFPDAVVKKYSFDKSQPLAKLKSYLYIENPDESAFNVSHDFWVSEILETNNGRLKLGQNHLKQSKVTTTGAILGTTGVVGLLVVAAAAEESN</sequence>
<name>A0A1I0QCW8_9BACT</name>
<reference evidence="3" key="1">
    <citation type="submission" date="2016-10" db="EMBL/GenBank/DDBJ databases">
        <authorList>
            <person name="Varghese N."/>
            <person name="Submissions S."/>
        </authorList>
    </citation>
    <scope>NUCLEOTIDE SEQUENCE [LARGE SCALE GENOMIC DNA]</scope>
    <source>
        <strain evidence="3">CGMCC 1.12402</strain>
    </source>
</reference>
<dbReference type="EMBL" id="FOIR01000002">
    <property type="protein sequence ID" value="SEW24898.1"/>
    <property type="molecule type" value="Genomic_DNA"/>
</dbReference>
<feature type="chain" id="PRO_5011509311" description="Lipoprotein" evidence="1">
    <location>
        <begin position="22"/>
        <end position="247"/>
    </location>
</feature>
<dbReference type="OrthoDB" id="948349at2"/>
<evidence type="ECO:0000256" key="1">
    <source>
        <dbReference type="SAM" id="SignalP"/>
    </source>
</evidence>
<protein>
    <recommendedName>
        <fullName evidence="4">Lipoprotein</fullName>
    </recommendedName>
</protein>
<evidence type="ECO:0000313" key="2">
    <source>
        <dbReference type="EMBL" id="SEW24898.1"/>
    </source>
</evidence>
<dbReference type="STRING" id="1267423.SAMN05216290_2222"/>
<evidence type="ECO:0000313" key="3">
    <source>
        <dbReference type="Proteomes" id="UP000199437"/>
    </source>
</evidence>
<gene>
    <name evidence="2" type="ORF">SAMN05216290_2222</name>
</gene>